<evidence type="ECO:0000313" key="2">
    <source>
        <dbReference type="Proteomes" id="UP000287394"/>
    </source>
</evidence>
<gene>
    <name evidence="1" type="ORF">CCAX7_22490</name>
</gene>
<reference evidence="1 2" key="1">
    <citation type="journal article" date="2019" name="Int. J. Syst. Evol. Microbiol.">
        <title>Capsulimonas corticalis gen. nov., sp. nov., an aerobic capsulated bacterium, of a novel bacterial order, Capsulimonadales ord. nov., of the class Armatimonadia of the phylum Armatimonadetes.</title>
        <authorList>
            <person name="Li J."/>
            <person name="Kudo C."/>
            <person name="Tonouchi A."/>
        </authorList>
    </citation>
    <scope>NUCLEOTIDE SEQUENCE [LARGE SCALE GENOMIC DNA]</scope>
    <source>
        <strain evidence="1 2">AX-7</strain>
    </source>
</reference>
<dbReference type="InterPro" id="IPR001387">
    <property type="entry name" value="Cro/C1-type_HTH"/>
</dbReference>
<accession>A0A402D2B6</accession>
<dbReference type="OrthoDB" id="3626437at2"/>
<dbReference type="Pfam" id="PF13443">
    <property type="entry name" value="HTH_26"/>
    <property type="match status" value="1"/>
</dbReference>
<keyword evidence="2" id="KW-1185">Reference proteome</keyword>
<evidence type="ECO:0000313" key="1">
    <source>
        <dbReference type="EMBL" id="BDI30198.1"/>
    </source>
</evidence>
<name>A0A402D2B6_9BACT</name>
<dbReference type="KEGG" id="ccot:CCAX7_22490"/>
<proteinExistence type="predicted"/>
<sequence length="158" mass="17295">MDMQEAFSRLKRVLDAQGLNTADLVRRVAEQGDRINAKSIYRLADPEEPLEKVDMRVIGAVCQALGIGIADILTFDEPTIVEDLGAAKQARMDALMARHSERSGPGLTAAELTELEKLVGEAETIALGNARRLAARRRRLLRAPRRPQPAADSSHTAE</sequence>
<protein>
    <submittedName>
        <fullName evidence="1">Uncharacterized protein</fullName>
    </submittedName>
</protein>
<dbReference type="RefSeq" id="WP_119323645.1">
    <property type="nucleotide sequence ID" value="NZ_AP025739.1"/>
</dbReference>
<dbReference type="EMBL" id="AP025739">
    <property type="protein sequence ID" value="BDI30198.1"/>
    <property type="molecule type" value="Genomic_DNA"/>
</dbReference>
<organism evidence="1 2">
    <name type="scientific">Capsulimonas corticalis</name>
    <dbReference type="NCBI Taxonomy" id="2219043"/>
    <lineage>
        <taxon>Bacteria</taxon>
        <taxon>Bacillati</taxon>
        <taxon>Armatimonadota</taxon>
        <taxon>Armatimonadia</taxon>
        <taxon>Capsulimonadales</taxon>
        <taxon>Capsulimonadaceae</taxon>
        <taxon>Capsulimonas</taxon>
    </lineage>
</organism>
<dbReference type="AlphaFoldDB" id="A0A402D2B6"/>
<dbReference type="Proteomes" id="UP000287394">
    <property type="component" value="Chromosome"/>
</dbReference>